<reference evidence="2" key="1">
    <citation type="submission" date="2020-08" db="EMBL/GenBank/DDBJ databases">
        <title>Multicomponent nature underlies the extraordinary mechanical properties of spider dragline silk.</title>
        <authorList>
            <person name="Kono N."/>
            <person name="Nakamura H."/>
            <person name="Mori M."/>
            <person name="Yoshida Y."/>
            <person name="Ohtoshi R."/>
            <person name="Malay A.D."/>
            <person name="Moran D.A.P."/>
            <person name="Tomita M."/>
            <person name="Numata K."/>
            <person name="Arakawa K."/>
        </authorList>
    </citation>
    <scope>NUCLEOTIDE SEQUENCE</scope>
</reference>
<feature type="compositionally biased region" description="Low complexity" evidence="1">
    <location>
        <begin position="84"/>
        <end position="96"/>
    </location>
</feature>
<evidence type="ECO:0000256" key="1">
    <source>
        <dbReference type="SAM" id="MobiDB-lite"/>
    </source>
</evidence>
<organism evidence="2 3">
    <name type="scientific">Trichonephila clavipes</name>
    <name type="common">Golden silk orbweaver</name>
    <name type="synonym">Nephila clavipes</name>
    <dbReference type="NCBI Taxonomy" id="2585209"/>
    <lineage>
        <taxon>Eukaryota</taxon>
        <taxon>Metazoa</taxon>
        <taxon>Ecdysozoa</taxon>
        <taxon>Arthropoda</taxon>
        <taxon>Chelicerata</taxon>
        <taxon>Arachnida</taxon>
        <taxon>Araneae</taxon>
        <taxon>Araneomorphae</taxon>
        <taxon>Entelegynae</taxon>
        <taxon>Araneoidea</taxon>
        <taxon>Nephilidae</taxon>
        <taxon>Trichonephila</taxon>
    </lineage>
</organism>
<keyword evidence="3" id="KW-1185">Reference proteome</keyword>
<name>A0A8X6UXP1_TRICX</name>
<evidence type="ECO:0000313" key="2">
    <source>
        <dbReference type="EMBL" id="GFX96736.1"/>
    </source>
</evidence>
<sequence length="216" mass="24213">MAFSESDAEWCRVPREGTRNPTTITHLGEEEIQAISNGLEAMKMELSAVLGEIALNFCPVIDCPTHTNRTQSDSVMAESNGKINDTNSNPKQNSNNSKEKIPIKRSNSTSNNDKDNLKNNKRAGQEDFKTPNKFARKIIEVPIEKVVCTSKNKFAVLEDEEVMEVSPSAPTPKIKLIMMRIGKNYNLILQEINRSYPNTINKNTGNYIRIQPATTE</sequence>
<comment type="caution">
    <text evidence="2">The sequence shown here is derived from an EMBL/GenBank/DDBJ whole genome shotgun (WGS) entry which is preliminary data.</text>
</comment>
<proteinExistence type="predicted"/>
<dbReference type="EMBL" id="BMAU01021194">
    <property type="protein sequence ID" value="GFX96736.1"/>
    <property type="molecule type" value="Genomic_DNA"/>
</dbReference>
<feature type="compositionally biased region" description="Basic and acidic residues" evidence="1">
    <location>
        <begin position="9"/>
        <end position="18"/>
    </location>
</feature>
<feature type="compositionally biased region" description="Basic and acidic residues" evidence="1">
    <location>
        <begin position="112"/>
        <end position="128"/>
    </location>
</feature>
<accession>A0A8X6UXP1</accession>
<gene>
    <name evidence="2" type="primary">NCL1_11270</name>
    <name evidence="2" type="ORF">TNCV_1647711</name>
</gene>
<feature type="region of interest" description="Disordered" evidence="1">
    <location>
        <begin position="67"/>
        <end position="128"/>
    </location>
</feature>
<dbReference type="Proteomes" id="UP000887159">
    <property type="component" value="Unassembled WGS sequence"/>
</dbReference>
<protein>
    <submittedName>
        <fullName evidence="2">Uncharacterized protein</fullName>
    </submittedName>
</protein>
<evidence type="ECO:0000313" key="3">
    <source>
        <dbReference type="Proteomes" id="UP000887159"/>
    </source>
</evidence>
<feature type="region of interest" description="Disordered" evidence="1">
    <location>
        <begin position="1"/>
        <end position="22"/>
    </location>
</feature>
<dbReference type="AlphaFoldDB" id="A0A8X6UXP1"/>